<dbReference type="InterPro" id="IPR001129">
    <property type="entry name" value="Membr-assoc_MAPEG"/>
</dbReference>
<feature type="chain" id="PRO_5033025863" evidence="6">
    <location>
        <begin position="25"/>
        <end position="122"/>
    </location>
</feature>
<evidence type="ECO:0000256" key="2">
    <source>
        <dbReference type="ARBA" id="ARBA00022692"/>
    </source>
</evidence>
<name>A0A853FR48_9BURK</name>
<dbReference type="AlphaFoldDB" id="A0A853FR48"/>
<gene>
    <name evidence="7" type="ORF">H0A72_03170</name>
</gene>
<proteinExistence type="predicted"/>
<keyword evidence="6" id="KW-0732">Signal</keyword>
<evidence type="ECO:0000256" key="6">
    <source>
        <dbReference type="SAM" id="SignalP"/>
    </source>
</evidence>
<dbReference type="SUPFAM" id="SSF161084">
    <property type="entry name" value="MAPEG domain-like"/>
    <property type="match status" value="1"/>
</dbReference>
<evidence type="ECO:0000313" key="8">
    <source>
        <dbReference type="Proteomes" id="UP000559809"/>
    </source>
</evidence>
<feature type="transmembrane region" description="Helical" evidence="5">
    <location>
        <begin position="77"/>
        <end position="96"/>
    </location>
</feature>
<dbReference type="Gene3D" id="1.20.120.550">
    <property type="entry name" value="Membrane associated eicosanoid/glutathione metabolism-like domain"/>
    <property type="match status" value="1"/>
</dbReference>
<dbReference type="RefSeq" id="WP_180153623.1">
    <property type="nucleotide sequence ID" value="NZ_JACCEM010000002.1"/>
</dbReference>
<accession>A0A853FR48</accession>
<evidence type="ECO:0000256" key="4">
    <source>
        <dbReference type="ARBA" id="ARBA00023136"/>
    </source>
</evidence>
<comment type="subcellular location">
    <subcellularLocation>
        <location evidence="1">Membrane</location>
    </subcellularLocation>
</comment>
<keyword evidence="8" id="KW-1185">Reference proteome</keyword>
<feature type="signal peptide" evidence="6">
    <location>
        <begin position="1"/>
        <end position="24"/>
    </location>
</feature>
<comment type="caution">
    <text evidence="7">The sequence shown here is derived from an EMBL/GenBank/DDBJ whole genome shotgun (WGS) entry which is preliminary data.</text>
</comment>
<dbReference type="Proteomes" id="UP000559809">
    <property type="component" value="Unassembled WGS sequence"/>
</dbReference>
<keyword evidence="4 5" id="KW-0472">Membrane</keyword>
<evidence type="ECO:0000313" key="7">
    <source>
        <dbReference type="EMBL" id="NYT48304.1"/>
    </source>
</evidence>
<dbReference type="GO" id="GO:0016020">
    <property type="term" value="C:membrane"/>
    <property type="evidence" value="ECO:0007669"/>
    <property type="project" value="UniProtKB-SubCell"/>
</dbReference>
<dbReference type="PANTHER" id="PTHR35371:SF1">
    <property type="entry name" value="BLR7753 PROTEIN"/>
    <property type="match status" value="1"/>
</dbReference>
<dbReference type="Pfam" id="PF01124">
    <property type="entry name" value="MAPEG"/>
    <property type="match status" value="1"/>
</dbReference>
<keyword evidence="2 5" id="KW-0812">Transmembrane</keyword>
<evidence type="ECO:0000256" key="5">
    <source>
        <dbReference type="SAM" id="Phobius"/>
    </source>
</evidence>
<dbReference type="EMBL" id="JACCEM010000002">
    <property type="protein sequence ID" value="NYT48304.1"/>
    <property type="molecule type" value="Genomic_DNA"/>
</dbReference>
<evidence type="ECO:0000256" key="1">
    <source>
        <dbReference type="ARBA" id="ARBA00004370"/>
    </source>
</evidence>
<dbReference type="PANTHER" id="PTHR35371">
    <property type="entry name" value="INNER MEMBRANE PROTEIN"/>
    <property type="match status" value="1"/>
</dbReference>
<organism evidence="7 8">
    <name type="scientific">Parapusillimonas granuli</name>
    <dbReference type="NCBI Taxonomy" id="380911"/>
    <lineage>
        <taxon>Bacteria</taxon>
        <taxon>Pseudomonadati</taxon>
        <taxon>Pseudomonadota</taxon>
        <taxon>Betaproteobacteria</taxon>
        <taxon>Burkholderiales</taxon>
        <taxon>Alcaligenaceae</taxon>
        <taxon>Parapusillimonas</taxon>
    </lineage>
</organism>
<feature type="transmembrane region" description="Helical" evidence="5">
    <location>
        <begin position="46"/>
        <end position="70"/>
    </location>
</feature>
<feature type="transmembrane region" description="Helical" evidence="5">
    <location>
        <begin position="102"/>
        <end position="121"/>
    </location>
</feature>
<keyword evidence="3 5" id="KW-1133">Transmembrane helix</keyword>
<protein>
    <submittedName>
        <fullName evidence="7">MAPEG family protein</fullName>
    </submittedName>
</protein>
<evidence type="ECO:0000256" key="3">
    <source>
        <dbReference type="ARBA" id="ARBA00022989"/>
    </source>
</evidence>
<reference evidence="7 8" key="1">
    <citation type="submission" date="2020-07" db="EMBL/GenBank/DDBJ databases">
        <title>Taxonomic revisions and descriptions of new bacterial species based on genomic comparisons in the high-G+C-content subgroup of the family Alcaligenaceae.</title>
        <authorList>
            <person name="Szabo A."/>
            <person name="Felfoldi T."/>
        </authorList>
    </citation>
    <scope>NUCLEOTIDE SEQUENCE [LARGE SCALE GENOMIC DNA]</scope>
    <source>
        <strain evidence="7 8">LMG 24012</strain>
    </source>
</reference>
<dbReference type="InterPro" id="IPR023352">
    <property type="entry name" value="MAPEG-like_dom_sf"/>
</dbReference>
<sequence length="122" mass="13195">MSTITWLMLCAAFLPMVAAVVAKAGGKGFDNDAPRAWLSSQEGWRARANAAQANLFEGLPFFYAAVLLALFKQADPAWVAGLMLAWVLVRLVYIGLYIAGYGMLRTVVWALALALNVAILFA</sequence>